<evidence type="ECO:0000313" key="2">
    <source>
        <dbReference type="Proteomes" id="UP001501692"/>
    </source>
</evidence>
<sequence length="787" mass="87065">MDAIIVCGNSNVNLDVNGSGIREFDNSCFSNENNSVWLQVTVITDGTLGFTLTPESTNLIEDYDFFVFGPNVSCGNLGSTIRCSTTNPLAAGLTSNLTGMNSTETDFTEGLGPNGNSFVRWLDTEAGHTYFIVIDRPRGSSGFSLEWTGTATFSEPPTDESTNLSTPNPTTLSICDVIAPVDDGFTAFDLESKTSSIRGNQTNVDITYHESESDAIIGIRPLISPYTNITNPQTIFTRIENSTTDCFDISSFDLEVSIGLDFFNPINYSTCDDLNDGDDTNGQAIFDLQTLDTIILDGQDPANVNINYYRTENDAITETSPLPDSYYNTRPFNQEIFVRIEDNFNPDCRSIASINLVVNLNPEAFNHTILQCDEDGINDGFTLFNLNEANINLTGGLPNRSTEFYTDVSKTQEINADSFANTVNPQTIYVDVINDVTGCKSDSELTLEVSLTDSNNTSLIVCDDDGVEDGFYQFNLNDADNDITNGLPIGLDISYFETYNDALLEVNNLDVVYTNTIEYNQTIYARVENANNCYGISEIVLTVNELPNIDTESLALYCLNTFPNTITLDSGIINDSPINYSYNWSTTENTFSIEVNEIGNYNVTVTNTNGCSKERTITVNPSNIATIETIEVIDVSENNTITVLASGEGTYEYQLINTSNNISSPYQESNIFENVSPGIYTVNIRDIKNECGIINQNVSVVGFPKFFTPNNDGVNDTWQVIGISNMFQADSKILIFNRFGKLIKEINPLGEGWDGLFNGERLPTDDYWFSVKLQDGRIFKNHFTLKY</sequence>
<accession>A0ABP9HSB2</accession>
<dbReference type="Pfam" id="PF13585">
    <property type="entry name" value="CHU_C"/>
    <property type="match status" value="1"/>
</dbReference>
<reference evidence="2" key="1">
    <citation type="journal article" date="2019" name="Int. J. Syst. Evol. Microbiol.">
        <title>The Global Catalogue of Microorganisms (GCM) 10K type strain sequencing project: providing services to taxonomists for standard genome sequencing and annotation.</title>
        <authorList>
            <consortium name="The Broad Institute Genomics Platform"/>
            <consortium name="The Broad Institute Genome Sequencing Center for Infectious Disease"/>
            <person name="Wu L."/>
            <person name="Ma J."/>
        </authorList>
    </citation>
    <scope>NUCLEOTIDE SEQUENCE [LARGE SCALE GENOMIC DNA]</scope>
    <source>
        <strain evidence="2">JCM 18287</strain>
    </source>
</reference>
<keyword evidence="2" id="KW-1185">Reference proteome</keyword>
<gene>
    <name evidence="1" type="ORF">GCM10023315_29440</name>
</gene>
<dbReference type="Proteomes" id="UP001501692">
    <property type="component" value="Unassembled WGS sequence"/>
</dbReference>
<proteinExistence type="predicted"/>
<dbReference type="InterPro" id="IPR026341">
    <property type="entry name" value="T9SS_type_B"/>
</dbReference>
<comment type="caution">
    <text evidence="1">The sequence shown here is derived from an EMBL/GenBank/DDBJ whole genome shotgun (WGS) entry which is preliminary data.</text>
</comment>
<evidence type="ECO:0000313" key="1">
    <source>
        <dbReference type="EMBL" id="GAA4976708.1"/>
    </source>
</evidence>
<protein>
    <submittedName>
        <fullName evidence="1">T9SS type B sorting domain-containing protein</fullName>
    </submittedName>
</protein>
<dbReference type="EMBL" id="BAABJK010000011">
    <property type="protein sequence ID" value="GAA4976708.1"/>
    <property type="molecule type" value="Genomic_DNA"/>
</dbReference>
<dbReference type="RefSeq" id="WP_345170247.1">
    <property type="nucleotide sequence ID" value="NZ_BAABJK010000011.1"/>
</dbReference>
<name>A0ABP9HSB2_9FLAO</name>
<organism evidence="1 2">
    <name type="scientific">Algibacter aquimarinus</name>
    <dbReference type="NCBI Taxonomy" id="1136748"/>
    <lineage>
        <taxon>Bacteria</taxon>
        <taxon>Pseudomonadati</taxon>
        <taxon>Bacteroidota</taxon>
        <taxon>Flavobacteriia</taxon>
        <taxon>Flavobacteriales</taxon>
        <taxon>Flavobacteriaceae</taxon>
        <taxon>Algibacter</taxon>
    </lineage>
</organism>
<dbReference type="NCBIfam" id="TIGR04131">
    <property type="entry name" value="Bac_Flav_CTERM"/>
    <property type="match status" value="1"/>
</dbReference>